<dbReference type="CDD" id="cd17275">
    <property type="entry name" value="RMtype1_S_MjaORF132P-TRD1-CR1_like"/>
    <property type="match status" value="1"/>
</dbReference>
<evidence type="ECO:0000256" key="3">
    <source>
        <dbReference type="ARBA" id="ARBA00023125"/>
    </source>
</evidence>
<keyword evidence="4" id="KW-0175">Coiled coil</keyword>
<evidence type="ECO:0000259" key="5">
    <source>
        <dbReference type="Pfam" id="PF01420"/>
    </source>
</evidence>
<evidence type="ECO:0000256" key="2">
    <source>
        <dbReference type="ARBA" id="ARBA00022747"/>
    </source>
</evidence>
<feature type="domain" description="Type I restriction modification DNA specificity" evidence="5">
    <location>
        <begin position="2"/>
        <end position="174"/>
    </location>
</feature>
<dbReference type="PANTHER" id="PTHR30408">
    <property type="entry name" value="TYPE-1 RESTRICTION ENZYME ECOKI SPECIFICITY PROTEIN"/>
    <property type="match status" value="1"/>
</dbReference>
<dbReference type="RefSeq" id="WP_373390503.1">
    <property type="nucleotide sequence ID" value="NZ_JBCFQK010000003.1"/>
</dbReference>
<dbReference type="SUPFAM" id="SSF116734">
    <property type="entry name" value="DNA methylase specificity domain"/>
    <property type="match status" value="2"/>
</dbReference>
<dbReference type="InterPro" id="IPR052021">
    <property type="entry name" value="Type-I_RS_S_subunit"/>
</dbReference>
<dbReference type="InterPro" id="IPR044946">
    <property type="entry name" value="Restrct_endonuc_typeI_TRD_sf"/>
</dbReference>
<keyword evidence="2" id="KW-0680">Restriction system</keyword>
<name>A0ABV4TH36_9FLAO</name>
<keyword evidence="7" id="KW-1185">Reference proteome</keyword>
<dbReference type="GO" id="GO:0004519">
    <property type="term" value="F:endonuclease activity"/>
    <property type="evidence" value="ECO:0007669"/>
    <property type="project" value="UniProtKB-KW"/>
</dbReference>
<protein>
    <submittedName>
        <fullName evidence="6">Restriction endonuclease subunit S</fullName>
        <ecNumber evidence="6">3.1.21.-</ecNumber>
    </submittedName>
</protein>
<feature type="domain" description="Type I restriction modification DNA specificity" evidence="5">
    <location>
        <begin position="196"/>
        <end position="363"/>
    </location>
</feature>
<gene>
    <name evidence="6" type="ORF">AAGV33_03170</name>
</gene>
<evidence type="ECO:0000313" key="6">
    <source>
        <dbReference type="EMBL" id="MFA9193393.1"/>
    </source>
</evidence>
<evidence type="ECO:0000313" key="7">
    <source>
        <dbReference type="Proteomes" id="UP001574170"/>
    </source>
</evidence>
<evidence type="ECO:0000256" key="4">
    <source>
        <dbReference type="SAM" id="Coils"/>
    </source>
</evidence>
<dbReference type="PANTHER" id="PTHR30408:SF12">
    <property type="entry name" value="TYPE I RESTRICTION ENZYME MJAVIII SPECIFICITY SUBUNIT"/>
    <property type="match status" value="1"/>
</dbReference>
<reference evidence="6 7" key="1">
    <citation type="submission" date="2024-04" db="EMBL/GenBank/DDBJ databases">
        <title>New Clade of Flavobacterium.</title>
        <authorList>
            <person name="Matos L."/>
            <person name="Proenca D.N."/>
            <person name="Fransisco R.M."/>
            <person name="Chung A.P."/>
            <person name="Maccario L."/>
            <person name="Sorensen S.J."/>
            <person name="Morais P.V."/>
        </authorList>
    </citation>
    <scope>NUCLEOTIDE SEQUENCE [LARGE SCALE GENOMIC DNA]</scope>
    <source>
        <strain evidence="6 7">FBOR7N2.3</strain>
    </source>
</reference>
<feature type="coiled-coil region" evidence="4">
    <location>
        <begin position="363"/>
        <end position="390"/>
    </location>
</feature>
<comment type="similarity">
    <text evidence="1">Belongs to the type-I restriction system S methylase family.</text>
</comment>
<dbReference type="Gene3D" id="3.90.220.20">
    <property type="entry name" value="DNA methylase specificity domains"/>
    <property type="match status" value="2"/>
</dbReference>
<dbReference type="EMBL" id="JBCFQK010000003">
    <property type="protein sequence ID" value="MFA9193393.1"/>
    <property type="molecule type" value="Genomic_DNA"/>
</dbReference>
<keyword evidence="3" id="KW-0238">DNA-binding</keyword>
<proteinExistence type="inferred from homology"/>
<accession>A0ABV4TH36</accession>
<dbReference type="GO" id="GO:0016787">
    <property type="term" value="F:hydrolase activity"/>
    <property type="evidence" value="ECO:0007669"/>
    <property type="project" value="UniProtKB-KW"/>
</dbReference>
<keyword evidence="6" id="KW-0255">Endonuclease</keyword>
<keyword evidence="6" id="KW-0378">Hydrolase</keyword>
<dbReference type="EC" id="3.1.21.-" evidence="6"/>
<organism evidence="6 7">
    <name type="scientific">Flavobacterium magnesitis</name>
    <dbReference type="NCBI Taxonomy" id="3138077"/>
    <lineage>
        <taxon>Bacteria</taxon>
        <taxon>Pseudomonadati</taxon>
        <taxon>Bacteroidota</taxon>
        <taxon>Flavobacteriia</taxon>
        <taxon>Flavobacteriales</taxon>
        <taxon>Flavobacteriaceae</taxon>
        <taxon>Flavobacterium</taxon>
    </lineage>
</organism>
<evidence type="ECO:0000256" key="1">
    <source>
        <dbReference type="ARBA" id="ARBA00010923"/>
    </source>
</evidence>
<dbReference type="InterPro" id="IPR000055">
    <property type="entry name" value="Restrct_endonuc_typeI_TRD"/>
</dbReference>
<sequence>MQKVKIAEVCTMQSGGTPSRSKSEYYNGTIPWSKISDLEKSNDGYIYKTEEHITTEGLKSINNRFFKKGTLLLAMYGSVGKTAIAKIDLSTNQAILGINIKDEAKLDVRYLRFWFTTIKEQLLNRAVGAALANISLGIVKDLEIPLPPLPTQQKIATILDKADELRQYNKQLIEKYDALTQSLFLEMFGDPVMNEKGWEKRKLNEFLEVLVDVGSNGGNDWVSANIKMKDEEDYAIMIRTTNLNKNDFKNNLKYVSKETYDLFKKTKVFGGEIIMNKIGSAGDFWLMPILNKPVSLGLNQLMMTFNNLDKIFFFFFFSTDYGKKIINSKLNGATTKSITKTALRDLDILYPPINLQNQFAERVQLIEGQRQQAQEALAKSEELFQSLLQRAFKGELN</sequence>
<comment type="caution">
    <text evidence="6">The sequence shown here is derived from an EMBL/GenBank/DDBJ whole genome shotgun (WGS) entry which is preliminary data.</text>
</comment>
<keyword evidence="6" id="KW-0540">Nuclease</keyword>
<dbReference type="Pfam" id="PF01420">
    <property type="entry name" value="Methylase_S"/>
    <property type="match status" value="2"/>
</dbReference>
<dbReference type="Gene3D" id="1.10.287.1120">
    <property type="entry name" value="Bipartite methylase S protein"/>
    <property type="match status" value="1"/>
</dbReference>
<dbReference type="Proteomes" id="UP001574170">
    <property type="component" value="Unassembled WGS sequence"/>
</dbReference>